<evidence type="ECO:0000313" key="7">
    <source>
        <dbReference type="Proteomes" id="UP001328107"/>
    </source>
</evidence>
<feature type="non-terminal residue" evidence="6">
    <location>
        <position position="1"/>
    </location>
</feature>
<evidence type="ECO:0000256" key="3">
    <source>
        <dbReference type="ARBA" id="ARBA00022989"/>
    </source>
</evidence>
<comment type="caution">
    <text evidence="6">The sequence shown here is derived from an EMBL/GenBank/DDBJ whole genome shotgun (WGS) entry which is preliminary data.</text>
</comment>
<dbReference type="PANTHER" id="PTHR23510:SF25">
    <property type="entry name" value="MFS DOMAIN-CONTAINING PROTEIN"/>
    <property type="match status" value="1"/>
</dbReference>
<evidence type="ECO:0000256" key="2">
    <source>
        <dbReference type="ARBA" id="ARBA00022692"/>
    </source>
</evidence>
<feature type="non-terminal residue" evidence="6">
    <location>
        <position position="272"/>
    </location>
</feature>
<sequence>FRAHLMIGRVVAILGCLLYLFAEVMHLPLSKYVVLVVFLMHATAEGSIIIVRSYVPRISLPEDRAAAYGIKNGAVLLSIILGPLILLLFSPIPWPEGGIVIIDPWLKFNFYTSVIWLILLFNILALYIVIFHIREPFDMEGERMDHPAPLLPSLRKAWSYVKTLDKMLIIMCIVEKGLSGGGFQALLTFYEIKVRKHEKHTEIDQMTILAVASTGVGLCSIAVALLFVFAKLGTIVPASRTFPISLILLLVMFLLSYPFPLISDAVPVKNGE</sequence>
<dbReference type="Proteomes" id="UP001328107">
    <property type="component" value="Unassembled WGS sequence"/>
</dbReference>
<feature type="transmembrane region" description="Helical" evidence="5">
    <location>
        <begin position="114"/>
        <end position="133"/>
    </location>
</feature>
<name>A0AAN5C3B5_9BILA</name>
<dbReference type="InterPro" id="IPR011701">
    <property type="entry name" value="MFS"/>
</dbReference>
<dbReference type="Pfam" id="PF07690">
    <property type="entry name" value="MFS_1"/>
    <property type="match status" value="1"/>
</dbReference>
<proteinExistence type="predicted"/>
<feature type="transmembrane region" description="Helical" evidence="5">
    <location>
        <begin position="32"/>
        <end position="55"/>
    </location>
</feature>
<feature type="transmembrane region" description="Helical" evidence="5">
    <location>
        <begin position="207"/>
        <end position="230"/>
    </location>
</feature>
<organism evidence="6 7">
    <name type="scientific">Pristionchus mayeri</name>
    <dbReference type="NCBI Taxonomy" id="1317129"/>
    <lineage>
        <taxon>Eukaryota</taxon>
        <taxon>Metazoa</taxon>
        <taxon>Ecdysozoa</taxon>
        <taxon>Nematoda</taxon>
        <taxon>Chromadorea</taxon>
        <taxon>Rhabditida</taxon>
        <taxon>Rhabditina</taxon>
        <taxon>Diplogasteromorpha</taxon>
        <taxon>Diplogasteroidea</taxon>
        <taxon>Neodiplogasteridae</taxon>
        <taxon>Pristionchus</taxon>
    </lineage>
</organism>
<accession>A0AAN5C3B5</accession>
<keyword evidence="4 5" id="KW-0472">Membrane</keyword>
<feature type="transmembrane region" description="Helical" evidence="5">
    <location>
        <begin position="242"/>
        <end position="262"/>
    </location>
</feature>
<feature type="transmembrane region" description="Helical" evidence="5">
    <location>
        <begin position="75"/>
        <end position="94"/>
    </location>
</feature>
<dbReference type="PANTHER" id="PTHR23510">
    <property type="entry name" value="INNER MEMBRANE TRANSPORT PROTEIN YAJR"/>
    <property type="match status" value="1"/>
</dbReference>
<dbReference type="Gene3D" id="1.20.1250.20">
    <property type="entry name" value="MFS general substrate transporter like domains"/>
    <property type="match status" value="1"/>
</dbReference>
<keyword evidence="3 5" id="KW-1133">Transmembrane helix</keyword>
<comment type="subcellular location">
    <subcellularLocation>
        <location evidence="1">Membrane</location>
        <topology evidence="1">Multi-pass membrane protein</topology>
    </subcellularLocation>
</comment>
<evidence type="ECO:0000256" key="4">
    <source>
        <dbReference type="ARBA" id="ARBA00023136"/>
    </source>
</evidence>
<dbReference type="SUPFAM" id="SSF103473">
    <property type="entry name" value="MFS general substrate transporter"/>
    <property type="match status" value="1"/>
</dbReference>
<evidence type="ECO:0000256" key="1">
    <source>
        <dbReference type="ARBA" id="ARBA00004141"/>
    </source>
</evidence>
<protein>
    <submittedName>
        <fullName evidence="6">Uncharacterized protein</fullName>
    </submittedName>
</protein>
<evidence type="ECO:0000313" key="6">
    <source>
        <dbReference type="EMBL" id="GMR35553.1"/>
    </source>
</evidence>
<keyword evidence="2 5" id="KW-0812">Transmembrane</keyword>
<dbReference type="GO" id="GO:0005765">
    <property type="term" value="C:lysosomal membrane"/>
    <property type="evidence" value="ECO:0007669"/>
    <property type="project" value="TreeGrafter"/>
</dbReference>
<reference evidence="7" key="1">
    <citation type="submission" date="2022-10" db="EMBL/GenBank/DDBJ databases">
        <title>Genome assembly of Pristionchus species.</title>
        <authorList>
            <person name="Yoshida K."/>
            <person name="Sommer R.J."/>
        </authorList>
    </citation>
    <scope>NUCLEOTIDE SEQUENCE [LARGE SCALE GENOMIC DNA]</scope>
    <source>
        <strain evidence="7">RS5460</strain>
    </source>
</reference>
<gene>
    <name evidence="6" type="ORF">PMAYCL1PPCAC_05748</name>
</gene>
<dbReference type="GO" id="GO:0022857">
    <property type="term" value="F:transmembrane transporter activity"/>
    <property type="evidence" value="ECO:0007669"/>
    <property type="project" value="InterPro"/>
</dbReference>
<dbReference type="AlphaFoldDB" id="A0AAN5C3B5"/>
<evidence type="ECO:0000256" key="5">
    <source>
        <dbReference type="SAM" id="Phobius"/>
    </source>
</evidence>
<dbReference type="EMBL" id="BTRK01000002">
    <property type="protein sequence ID" value="GMR35553.1"/>
    <property type="molecule type" value="Genomic_DNA"/>
</dbReference>
<keyword evidence="7" id="KW-1185">Reference proteome</keyword>
<dbReference type="InterPro" id="IPR036259">
    <property type="entry name" value="MFS_trans_sf"/>
</dbReference>
<dbReference type="InterPro" id="IPR051068">
    <property type="entry name" value="MFS_Domain-Containing_Protein"/>
</dbReference>